<sequence>MTITSPVAPRSGWTVLLRRPMFWAYLILLLFGLRSFAAGDLYAAGGAPIAALTAVLAQCLLVVLFTVLIRRLDLFEKEPPVLLALAFLWGAFIAPAVAAPANGALLSLAGKTGGASFAADWGAALAGPLSEEWLKGLGVVAILVIAREHLHRSLDGLVYGAMVGLGFEALENFGYAVNAALTDVNDDFSAALGSSVARLLFGVGAHVIFTGIAGFGLGYARTALDRSYGHRVLVAAGAVLTGYGLHVLWNSPLLGQLGVLGALAKYAVLVLLFALVYRYTARKEFAWFAATVHEEEPEIITPHEVYALRTGRARRKARRLARRQYGSVGAQRMHQLQDAQLALAIALENSPDHELDPSVDRARHDVRHARLALEQQGVR</sequence>
<dbReference type="EMBL" id="JACHMH010000001">
    <property type="protein sequence ID" value="MBB4674260.1"/>
    <property type="molecule type" value="Genomic_DNA"/>
</dbReference>
<keyword evidence="3" id="KW-1185">Reference proteome</keyword>
<feature type="transmembrane region" description="Helical" evidence="1">
    <location>
        <begin position="197"/>
        <end position="220"/>
    </location>
</feature>
<protein>
    <submittedName>
        <fullName evidence="2">RsiW-degrading membrane proteinase PrsW (M82 family)</fullName>
    </submittedName>
</protein>
<dbReference type="PANTHER" id="PTHR36844:SF1">
    <property type="entry name" value="PROTEASE PRSW"/>
    <property type="match status" value="1"/>
</dbReference>
<dbReference type="RefSeq" id="WP_185000295.1">
    <property type="nucleotide sequence ID" value="NZ_BAAAUI010000011.1"/>
</dbReference>
<organism evidence="2 3">
    <name type="scientific">Crossiella cryophila</name>
    <dbReference type="NCBI Taxonomy" id="43355"/>
    <lineage>
        <taxon>Bacteria</taxon>
        <taxon>Bacillati</taxon>
        <taxon>Actinomycetota</taxon>
        <taxon>Actinomycetes</taxon>
        <taxon>Pseudonocardiales</taxon>
        <taxon>Pseudonocardiaceae</taxon>
        <taxon>Crossiella</taxon>
    </lineage>
</organism>
<keyword evidence="1" id="KW-1133">Transmembrane helix</keyword>
<evidence type="ECO:0000256" key="1">
    <source>
        <dbReference type="SAM" id="Phobius"/>
    </source>
</evidence>
<evidence type="ECO:0000313" key="3">
    <source>
        <dbReference type="Proteomes" id="UP000533598"/>
    </source>
</evidence>
<feature type="transmembrane region" description="Helical" evidence="1">
    <location>
        <begin position="47"/>
        <end position="69"/>
    </location>
</feature>
<keyword evidence="1" id="KW-0812">Transmembrane</keyword>
<evidence type="ECO:0000313" key="2">
    <source>
        <dbReference type="EMBL" id="MBB4674260.1"/>
    </source>
</evidence>
<reference evidence="2 3" key="1">
    <citation type="submission" date="2020-08" db="EMBL/GenBank/DDBJ databases">
        <title>Sequencing the genomes of 1000 actinobacteria strains.</title>
        <authorList>
            <person name="Klenk H.-P."/>
        </authorList>
    </citation>
    <scope>NUCLEOTIDE SEQUENCE [LARGE SCALE GENOMIC DNA]</scope>
    <source>
        <strain evidence="2 3">DSM 44230</strain>
    </source>
</reference>
<comment type="caution">
    <text evidence="2">The sequence shown here is derived from an EMBL/GenBank/DDBJ whole genome shotgun (WGS) entry which is preliminary data.</text>
</comment>
<name>A0A7W7C487_9PSEU</name>
<dbReference type="InterPro" id="IPR026898">
    <property type="entry name" value="PrsW"/>
</dbReference>
<dbReference type="GO" id="GO:0008233">
    <property type="term" value="F:peptidase activity"/>
    <property type="evidence" value="ECO:0007669"/>
    <property type="project" value="InterPro"/>
</dbReference>
<feature type="transmembrane region" description="Helical" evidence="1">
    <location>
        <begin position="232"/>
        <end position="249"/>
    </location>
</feature>
<dbReference type="PANTHER" id="PTHR36844">
    <property type="entry name" value="PROTEASE PRSW"/>
    <property type="match status" value="1"/>
</dbReference>
<feature type="transmembrane region" description="Helical" evidence="1">
    <location>
        <begin position="81"/>
        <end position="101"/>
    </location>
</feature>
<dbReference type="Pfam" id="PF13367">
    <property type="entry name" value="PrsW-protease"/>
    <property type="match status" value="1"/>
</dbReference>
<dbReference type="Proteomes" id="UP000533598">
    <property type="component" value="Unassembled WGS sequence"/>
</dbReference>
<feature type="transmembrane region" description="Helical" evidence="1">
    <location>
        <begin position="255"/>
        <end position="277"/>
    </location>
</feature>
<keyword evidence="1" id="KW-0472">Membrane</keyword>
<accession>A0A7W7C487</accession>
<proteinExistence type="predicted"/>
<dbReference type="AlphaFoldDB" id="A0A7W7C487"/>
<gene>
    <name evidence="2" type="ORF">HNR67_000378</name>
</gene>